<organism evidence="1 2">
    <name type="scientific">Paenibacillus barcinonensis</name>
    <dbReference type="NCBI Taxonomy" id="198119"/>
    <lineage>
        <taxon>Bacteria</taxon>
        <taxon>Bacillati</taxon>
        <taxon>Bacillota</taxon>
        <taxon>Bacilli</taxon>
        <taxon>Bacillales</taxon>
        <taxon>Paenibacillaceae</taxon>
        <taxon>Paenibacillus</taxon>
    </lineage>
</organism>
<reference evidence="1 2" key="1">
    <citation type="submission" date="2018-06" db="EMBL/GenBank/DDBJ databases">
        <title>Genomic Encyclopedia of Type Strains, Phase III (KMG-III): the genomes of soil and plant-associated and newly described type strains.</title>
        <authorList>
            <person name="Whitman W."/>
        </authorList>
    </citation>
    <scope>NUCLEOTIDE SEQUENCE [LARGE SCALE GENOMIC DNA]</scope>
    <source>
        <strain evidence="1 2">CECT 7022</strain>
    </source>
</reference>
<evidence type="ECO:0000313" key="2">
    <source>
        <dbReference type="Proteomes" id="UP000247790"/>
    </source>
</evidence>
<sequence length="147" mass="16835">MEEDETLFPAMDLEEVDVTDLVDNIPSASKWTYKMDYRNRRAVLDEAGRPIRTTSYEEFLVETAMKIIWTERFQYVVYGADIGVEKSEWPGWEDTEIIRDIEEALTAHPEIEQAEVISMTRVDRGTDITIQITGLAGAAELNEVIDT</sequence>
<comment type="caution">
    <text evidence="1">The sequence shown here is derived from an EMBL/GenBank/DDBJ whole genome shotgun (WGS) entry which is preliminary data.</text>
</comment>
<accession>A0A2V4WED6</accession>
<dbReference type="AlphaFoldDB" id="A0A2V4WED6"/>
<dbReference type="RefSeq" id="WP_244213784.1">
    <property type="nucleotide sequence ID" value="NZ_CP054614.1"/>
</dbReference>
<name>A0A2V4WED6_PAEBA</name>
<dbReference type="Proteomes" id="UP000247790">
    <property type="component" value="Unassembled WGS sequence"/>
</dbReference>
<proteinExistence type="predicted"/>
<evidence type="ECO:0000313" key="1">
    <source>
        <dbReference type="EMBL" id="PYE49863.1"/>
    </source>
</evidence>
<gene>
    <name evidence="1" type="ORF">DFQ00_105367</name>
</gene>
<dbReference type="EMBL" id="QJSW01000005">
    <property type="protein sequence ID" value="PYE49863.1"/>
    <property type="molecule type" value="Genomic_DNA"/>
</dbReference>
<protein>
    <submittedName>
        <fullName evidence="1">Uncharacterized protein DUF2634</fullName>
    </submittedName>
</protein>